<name>A0A7L5JQT5_9BACT</name>
<feature type="binding site" evidence="2">
    <location>
        <position position="116"/>
    </location>
    <ligand>
        <name>substrate</name>
    </ligand>
</feature>
<dbReference type="SUPFAM" id="SSF54637">
    <property type="entry name" value="Thioesterase/thiol ester dehydrase-isomerase"/>
    <property type="match status" value="1"/>
</dbReference>
<gene>
    <name evidence="4" type="ORF">ACBT_1556</name>
</gene>
<proteinExistence type="predicted"/>
<feature type="active site" evidence="1">
    <location>
        <position position="38"/>
    </location>
</feature>
<dbReference type="OrthoDB" id="6902891at2"/>
<accession>A0A7L5JQT5</accession>
<evidence type="ECO:0000313" key="5">
    <source>
        <dbReference type="Proteomes" id="UP000509513"/>
    </source>
</evidence>
<protein>
    <submittedName>
        <fullName evidence="4">Thioesterase</fullName>
    </submittedName>
</protein>
<feature type="domain" description="Fluoroacetyl-CoA-specific thioesterase-like" evidence="3">
    <location>
        <begin position="27"/>
        <end position="121"/>
    </location>
</feature>
<dbReference type="InterPro" id="IPR029069">
    <property type="entry name" value="HotDog_dom_sf"/>
</dbReference>
<reference evidence="4 5" key="1">
    <citation type="submission" date="2020-05" db="EMBL/GenBank/DDBJ databases">
        <title>Complete genome sequencing of Campylobacter and Arcobacter type strains.</title>
        <authorList>
            <person name="Miller W.G."/>
            <person name="Yee E."/>
        </authorList>
    </citation>
    <scope>NUCLEOTIDE SEQUENCE [LARGE SCALE GENOMIC DNA]</scope>
    <source>
        <strain evidence="4 5">LMG 21996</strain>
    </source>
</reference>
<dbReference type="PIRSF" id="PIRSF014972">
    <property type="entry name" value="FlK"/>
    <property type="match status" value="1"/>
</dbReference>
<dbReference type="Pfam" id="PF22636">
    <property type="entry name" value="FlK"/>
    <property type="match status" value="1"/>
</dbReference>
<dbReference type="KEGG" id="acib:ACBT_1556"/>
<evidence type="ECO:0000259" key="3">
    <source>
        <dbReference type="Pfam" id="PF22636"/>
    </source>
</evidence>
<organism evidence="4 5">
    <name type="scientific">Aliarcobacter cibarius</name>
    <dbReference type="NCBI Taxonomy" id="255507"/>
    <lineage>
        <taxon>Bacteria</taxon>
        <taxon>Pseudomonadati</taxon>
        <taxon>Campylobacterota</taxon>
        <taxon>Epsilonproteobacteria</taxon>
        <taxon>Campylobacterales</taxon>
        <taxon>Arcobacteraceae</taxon>
        <taxon>Aliarcobacter</taxon>
    </lineage>
</organism>
<dbReference type="AlphaFoldDB" id="A0A7L5JQT5"/>
<feature type="active site" evidence="1">
    <location>
        <position position="46"/>
    </location>
</feature>
<dbReference type="Gene3D" id="3.10.129.10">
    <property type="entry name" value="Hotdog Thioesterase"/>
    <property type="match status" value="1"/>
</dbReference>
<sequence length="138" mass="14937">MSLEIGKKASIDYKVEKKDLASNLNISVDDNFPDVFATARMIALMECSAAKLMMPLLKDDEQSVGVNVNITHMAATLENDVAISTATFVGMEGKLYKFEIEVVDGGGVCGRGTHTRAIISTSRLLEGAKKRVEKALNN</sequence>
<dbReference type="EMBL" id="CP054051">
    <property type="protein sequence ID" value="QKJ27456.1"/>
    <property type="molecule type" value="Genomic_DNA"/>
</dbReference>
<dbReference type="Proteomes" id="UP000509513">
    <property type="component" value="Chromosome"/>
</dbReference>
<dbReference type="PANTHER" id="PTHR36934:SF1">
    <property type="entry name" value="THIOESTERASE DOMAIN-CONTAINING PROTEIN"/>
    <property type="match status" value="1"/>
</dbReference>
<evidence type="ECO:0000256" key="2">
    <source>
        <dbReference type="PIRSR" id="PIRSR014972-2"/>
    </source>
</evidence>
<dbReference type="InterPro" id="IPR054485">
    <property type="entry name" value="FlK-like_dom"/>
</dbReference>
<feature type="binding site" evidence="2">
    <location>
        <position position="65"/>
    </location>
    <ligand>
        <name>CoA</name>
        <dbReference type="ChEBI" id="CHEBI:57287"/>
    </ligand>
</feature>
<feature type="binding site" evidence="2">
    <location>
        <position position="65"/>
    </location>
    <ligand>
        <name>substrate</name>
    </ligand>
</feature>
<evidence type="ECO:0000256" key="1">
    <source>
        <dbReference type="PIRSR" id="PIRSR014972-1"/>
    </source>
</evidence>
<evidence type="ECO:0000313" key="4">
    <source>
        <dbReference type="EMBL" id="QKJ27456.1"/>
    </source>
</evidence>
<dbReference type="InterPro" id="IPR025540">
    <property type="entry name" value="FlK"/>
</dbReference>
<feature type="active site" evidence="1">
    <location>
        <position position="72"/>
    </location>
</feature>
<dbReference type="RefSeq" id="WP_024776130.1">
    <property type="nucleotide sequence ID" value="NZ_CP054051.1"/>
</dbReference>
<dbReference type="PANTHER" id="PTHR36934">
    <property type="entry name" value="BLR0278 PROTEIN"/>
    <property type="match status" value="1"/>
</dbReference>